<keyword evidence="3" id="KW-1185">Reference proteome</keyword>
<sequence>MTQPPPILLPPDTVASVHATACADLLSDPRPLDSGAGVRFPTRAGEDYPVDAVGTIVTPDFVLAGVRLVPRLGRRRTLVSVRQLVDHGLTVSFGRDACEIKEEPKRTPTSSWARLDGGRTASFTLPASGSHKSEAFRLPKASSSLRHGRASMKR</sequence>
<reference evidence="2" key="1">
    <citation type="submission" date="2020-07" db="EMBL/GenBank/DDBJ databases">
        <title>Genome sequence and genetic diversity analysis of an under-domesticated orphan crop, white fonio (Digitaria exilis).</title>
        <authorList>
            <person name="Bennetzen J.L."/>
            <person name="Chen S."/>
            <person name="Ma X."/>
            <person name="Wang X."/>
            <person name="Yssel A.E.J."/>
            <person name="Chaluvadi S.R."/>
            <person name="Johnson M."/>
            <person name="Gangashetty P."/>
            <person name="Hamidou F."/>
            <person name="Sanogo M.D."/>
            <person name="Zwaenepoel A."/>
            <person name="Wallace J."/>
            <person name="Van De Peer Y."/>
            <person name="Van Deynze A."/>
        </authorList>
    </citation>
    <scope>NUCLEOTIDE SEQUENCE</scope>
    <source>
        <tissue evidence="2">Leaves</tissue>
    </source>
</reference>
<organism evidence="2 3">
    <name type="scientific">Digitaria exilis</name>
    <dbReference type="NCBI Taxonomy" id="1010633"/>
    <lineage>
        <taxon>Eukaryota</taxon>
        <taxon>Viridiplantae</taxon>
        <taxon>Streptophyta</taxon>
        <taxon>Embryophyta</taxon>
        <taxon>Tracheophyta</taxon>
        <taxon>Spermatophyta</taxon>
        <taxon>Magnoliopsida</taxon>
        <taxon>Liliopsida</taxon>
        <taxon>Poales</taxon>
        <taxon>Poaceae</taxon>
        <taxon>PACMAD clade</taxon>
        <taxon>Panicoideae</taxon>
        <taxon>Panicodae</taxon>
        <taxon>Paniceae</taxon>
        <taxon>Anthephorinae</taxon>
        <taxon>Digitaria</taxon>
    </lineage>
</organism>
<dbReference type="Proteomes" id="UP000636709">
    <property type="component" value="Unassembled WGS sequence"/>
</dbReference>
<name>A0A835AGI1_9POAL</name>
<feature type="region of interest" description="Disordered" evidence="1">
    <location>
        <begin position="123"/>
        <end position="154"/>
    </location>
</feature>
<gene>
    <name evidence="2" type="ORF">HU200_053973</name>
</gene>
<dbReference type="OrthoDB" id="674043at2759"/>
<accession>A0A835AGI1</accession>
<protein>
    <submittedName>
        <fullName evidence="2">Uncharacterized protein</fullName>
    </submittedName>
</protein>
<proteinExistence type="predicted"/>
<evidence type="ECO:0000313" key="3">
    <source>
        <dbReference type="Proteomes" id="UP000636709"/>
    </source>
</evidence>
<dbReference type="EMBL" id="JACEFO010002324">
    <property type="protein sequence ID" value="KAF8665890.1"/>
    <property type="molecule type" value="Genomic_DNA"/>
</dbReference>
<dbReference type="AlphaFoldDB" id="A0A835AGI1"/>
<evidence type="ECO:0000256" key="1">
    <source>
        <dbReference type="SAM" id="MobiDB-lite"/>
    </source>
</evidence>
<evidence type="ECO:0000313" key="2">
    <source>
        <dbReference type="EMBL" id="KAF8665890.1"/>
    </source>
</evidence>
<comment type="caution">
    <text evidence="2">The sequence shown here is derived from an EMBL/GenBank/DDBJ whole genome shotgun (WGS) entry which is preliminary data.</text>
</comment>